<accession>B9RS92</accession>
<dbReference type="Proteomes" id="UP000008311">
    <property type="component" value="Unassembled WGS sequence"/>
</dbReference>
<dbReference type="EMBL" id="EQ973807">
    <property type="protein sequence ID" value="EEF45952.1"/>
    <property type="molecule type" value="Genomic_DNA"/>
</dbReference>
<evidence type="ECO:0000313" key="2">
    <source>
        <dbReference type="Proteomes" id="UP000008311"/>
    </source>
</evidence>
<gene>
    <name evidence="1" type="ORF">RCOM_0804450</name>
</gene>
<keyword evidence="2" id="KW-1185">Reference proteome</keyword>
<organism evidence="1 2">
    <name type="scientific">Ricinus communis</name>
    <name type="common">Castor bean</name>
    <dbReference type="NCBI Taxonomy" id="3988"/>
    <lineage>
        <taxon>Eukaryota</taxon>
        <taxon>Viridiplantae</taxon>
        <taxon>Streptophyta</taxon>
        <taxon>Embryophyta</taxon>
        <taxon>Tracheophyta</taxon>
        <taxon>Spermatophyta</taxon>
        <taxon>Magnoliopsida</taxon>
        <taxon>eudicotyledons</taxon>
        <taxon>Gunneridae</taxon>
        <taxon>Pentapetalae</taxon>
        <taxon>rosids</taxon>
        <taxon>fabids</taxon>
        <taxon>Malpighiales</taxon>
        <taxon>Euphorbiaceae</taxon>
        <taxon>Acalyphoideae</taxon>
        <taxon>Acalypheae</taxon>
        <taxon>Ricinus</taxon>
    </lineage>
</organism>
<reference evidence="2" key="1">
    <citation type="journal article" date="2010" name="Nat. Biotechnol.">
        <title>Draft genome sequence of the oilseed species Ricinus communis.</title>
        <authorList>
            <person name="Chan A.P."/>
            <person name="Crabtree J."/>
            <person name="Zhao Q."/>
            <person name="Lorenzi H."/>
            <person name="Orvis J."/>
            <person name="Puiu D."/>
            <person name="Melake-Berhan A."/>
            <person name="Jones K.M."/>
            <person name="Redman J."/>
            <person name="Chen G."/>
            <person name="Cahoon E.B."/>
            <person name="Gedil M."/>
            <person name="Stanke M."/>
            <person name="Haas B.J."/>
            <person name="Wortman J.R."/>
            <person name="Fraser-Liggett C.M."/>
            <person name="Ravel J."/>
            <person name="Rabinowicz P.D."/>
        </authorList>
    </citation>
    <scope>NUCLEOTIDE SEQUENCE [LARGE SCALE GENOMIC DNA]</scope>
    <source>
        <strain evidence="2">cv. Hale</strain>
    </source>
</reference>
<protein>
    <submittedName>
        <fullName evidence="1">Uncharacterized protein</fullName>
    </submittedName>
</protein>
<name>B9RS92_RICCO</name>
<proteinExistence type="predicted"/>
<dbReference type="InParanoid" id="B9RS92"/>
<dbReference type="AlphaFoldDB" id="B9RS92"/>
<sequence length="86" mass="9635">MGVEQKNSEASKTLDNADCQCNCVKESPARPVTPCAAGLGSRVKSEFKKICRLLYQRCLSAKKHNVCLLVKQKYILKTNIRIGFNF</sequence>
<evidence type="ECO:0000313" key="1">
    <source>
        <dbReference type="EMBL" id="EEF45952.1"/>
    </source>
</evidence>